<dbReference type="Pfam" id="PF00483">
    <property type="entry name" value="NTP_transferase"/>
    <property type="match status" value="1"/>
</dbReference>
<protein>
    <submittedName>
        <fullName evidence="2">Glucose-1-phosphate cytidylyltransferase</fullName>
        <ecNumber evidence="2">2.7.7.33</ecNumber>
    </submittedName>
</protein>
<keyword evidence="3" id="KW-1185">Reference proteome</keyword>
<dbReference type="InterPro" id="IPR013446">
    <property type="entry name" value="G1P_cyt_trans-like"/>
</dbReference>
<dbReference type="NCBIfam" id="TIGR02623">
    <property type="entry name" value="G1P_cyt_trans"/>
    <property type="match status" value="1"/>
</dbReference>
<name>A0ABX1X6I6_9BACL</name>
<dbReference type="Proteomes" id="UP000653578">
    <property type="component" value="Unassembled WGS sequence"/>
</dbReference>
<evidence type="ECO:0000313" key="2">
    <source>
        <dbReference type="EMBL" id="NOU64050.1"/>
    </source>
</evidence>
<dbReference type="InterPro" id="IPR029044">
    <property type="entry name" value="Nucleotide-diphossugar_trans"/>
</dbReference>
<dbReference type="PANTHER" id="PTHR47183">
    <property type="entry name" value="GLUCOSE-1-PHOSPHATE CYTIDYLYLTRANSFERASE-RELATED"/>
    <property type="match status" value="1"/>
</dbReference>
<dbReference type="EMBL" id="WHNY01000026">
    <property type="protein sequence ID" value="NOU64050.1"/>
    <property type="molecule type" value="Genomic_DNA"/>
</dbReference>
<keyword evidence="2" id="KW-0808">Transferase</keyword>
<dbReference type="GO" id="GO:0047343">
    <property type="term" value="F:glucose-1-phosphate cytidylyltransferase activity"/>
    <property type="evidence" value="ECO:0007669"/>
    <property type="project" value="UniProtKB-EC"/>
</dbReference>
<dbReference type="Gene3D" id="3.90.550.10">
    <property type="entry name" value="Spore Coat Polysaccharide Biosynthesis Protein SpsA, Chain A"/>
    <property type="match status" value="1"/>
</dbReference>
<sequence length="262" mass="29419">MTKVVILCGGLGTRLAEETHVKPKPLVEIGGLPILVHIMKLYGSQGFGEFELALGYRGEMIKHYMLHYPHYTSDLTIDMRTGAVSKSGNGSEEWIVHLTDTGERTMTGGRLRRLRPRLGNETFMMTYGDGVGDINLRALLDFHRSHGKLATVTTVRPPGRFGTMLTEGDQVKVFHEKRDQEERWINGGFFVLEPQVLDYIEGDADSLESDVLDLIARDGQLMAYRHEGFWSCMDTIRDHQSLEALWATGEAPWKVCASSSMT</sequence>
<accession>A0ABX1X6I6</accession>
<evidence type="ECO:0000259" key="1">
    <source>
        <dbReference type="Pfam" id="PF00483"/>
    </source>
</evidence>
<organism evidence="2 3">
    <name type="scientific">Paenibacillus plantarum</name>
    <dbReference type="NCBI Taxonomy" id="2654975"/>
    <lineage>
        <taxon>Bacteria</taxon>
        <taxon>Bacillati</taxon>
        <taxon>Bacillota</taxon>
        <taxon>Bacilli</taxon>
        <taxon>Bacillales</taxon>
        <taxon>Paenibacillaceae</taxon>
        <taxon>Paenibacillus</taxon>
    </lineage>
</organism>
<proteinExistence type="predicted"/>
<keyword evidence="2" id="KW-0548">Nucleotidyltransferase</keyword>
<dbReference type="CDD" id="cd02524">
    <property type="entry name" value="G1P_cytidylyltransferase"/>
    <property type="match status" value="1"/>
</dbReference>
<dbReference type="PANTHER" id="PTHR47183:SF1">
    <property type="entry name" value="GLUCOSE-1-PHOSPHATE CYTIDYLYLTRANSFERASE"/>
    <property type="match status" value="1"/>
</dbReference>
<feature type="domain" description="Nucleotidyl transferase" evidence="1">
    <location>
        <begin position="3"/>
        <end position="230"/>
    </location>
</feature>
<dbReference type="InterPro" id="IPR005835">
    <property type="entry name" value="NTP_transferase_dom"/>
</dbReference>
<comment type="caution">
    <text evidence="2">The sequence shown here is derived from an EMBL/GenBank/DDBJ whole genome shotgun (WGS) entry which is preliminary data.</text>
</comment>
<dbReference type="InterPro" id="IPR046981">
    <property type="entry name" value="G1P_cyt_trans"/>
</dbReference>
<dbReference type="EC" id="2.7.7.33" evidence="2"/>
<reference evidence="2 3" key="1">
    <citation type="submission" date="2019-10" db="EMBL/GenBank/DDBJ databases">
        <title>Description of Paenibacillus humi sp. nov.</title>
        <authorList>
            <person name="Carlier A."/>
            <person name="Qi S."/>
        </authorList>
    </citation>
    <scope>NUCLEOTIDE SEQUENCE [LARGE SCALE GENOMIC DNA]</scope>
    <source>
        <strain evidence="2 3">LMG 31461</strain>
    </source>
</reference>
<dbReference type="SUPFAM" id="SSF53448">
    <property type="entry name" value="Nucleotide-diphospho-sugar transferases"/>
    <property type="match status" value="1"/>
</dbReference>
<evidence type="ECO:0000313" key="3">
    <source>
        <dbReference type="Proteomes" id="UP000653578"/>
    </source>
</evidence>
<gene>
    <name evidence="2" type="primary">rfbF</name>
    <name evidence="2" type="ORF">GC096_08440</name>
</gene>
<dbReference type="RefSeq" id="WP_171629787.1">
    <property type="nucleotide sequence ID" value="NZ_WHNY01000026.1"/>
</dbReference>